<evidence type="ECO:0000256" key="3">
    <source>
        <dbReference type="ARBA" id="ARBA00022692"/>
    </source>
</evidence>
<sequence>MKFPLSPMSYYGNLLPYLDSYYYARRDEISLHVDSLWPASIYRCTLTLSMIFTSPMELRFGIHRCIMAGLLLLWLSILACFIAVREPLALVLTFGAIQGTANGILYPTTLKLLLQAIPNKAGLVAGLLDTGPMFGALVNIGLSFLVINPSNKKPDLHVNNAILFSDPSILQRVPYFFLVKGTFMVAYTLIGLMLAFCGSSDLASPKTEQMSEETALASTKLHERNGDIKIKVLESQRKETKPVKNGDVGNFKSLFNLEKQTFQCKASKYDSVLYLSNGDVSSNREKQKKDDSQSRENCTKLIVQAELSPLETLRTWRFWCVWLCYFCIAHTYYLHTNLYKQYGQLVIPNDLMLVTTGVISMLCTIMMRPYIGIFSDKYGIRNTALAVSAFSSLSMSFMVISHYKCSWVYAIPVVMEFISISPQTMVFSLFSTFEFGKTHCATNFGLISSGNILVMLSEPFIASTLIRTIGWDWLFLTGSMTATVSMVSVMIVGWLRYNRTLEKDSSV</sequence>
<dbReference type="InterPro" id="IPR011701">
    <property type="entry name" value="MFS"/>
</dbReference>
<evidence type="ECO:0000256" key="1">
    <source>
        <dbReference type="ARBA" id="ARBA00004141"/>
    </source>
</evidence>
<feature type="transmembrane region" description="Helical" evidence="6">
    <location>
        <begin position="383"/>
        <end position="403"/>
    </location>
</feature>
<evidence type="ECO:0000313" key="8">
    <source>
        <dbReference type="Proteomes" id="UP001283361"/>
    </source>
</evidence>
<comment type="caution">
    <text evidence="7">The sequence shown here is derived from an EMBL/GenBank/DDBJ whole genome shotgun (WGS) entry which is preliminary data.</text>
</comment>
<dbReference type="GO" id="GO:0016020">
    <property type="term" value="C:membrane"/>
    <property type="evidence" value="ECO:0007669"/>
    <property type="project" value="UniProtKB-SubCell"/>
</dbReference>
<protein>
    <recommendedName>
        <fullName evidence="9">Major facilitator superfamily (MFS) profile domain-containing protein</fullName>
    </recommendedName>
</protein>
<dbReference type="GO" id="GO:0022857">
    <property type="term" value="F:transmembrane transporter activity"/>
    <property type="evidence" value="ECO:0007669"/>
    <property type="project" value="InterPro"/>
</dbReference>
<feature type="transmembrane region" description="Helical" evidence="6">
    <location>
        <begin position="65"/>
        <end position="84"/>
    </location>
</feature>
<keyword evidence="2" id="KW-0813">Transport</keyword>
<dbReference type="SUPFAM" id="SSF103473">
    <property type="entry name" value="MFS general substrate transporter"/>
    <property type="match status" value="1"/>
</dbReference>
<proteinExistence type="predicted"/>
<dbReference type="PANTHER" id="PTHR43385">
    <property type="entry name" value="RIBOFLAVIN TRANSPORTER RIBJ"/>
    <property type="match status" value="1"/>
</dbReference>
<dbReference type="InterPro" id="IPR052983">
    <property type="entry name" value="MFS_Riboflavin_Transporter"/>
</dbReference>
<evidence type="ECO:0000256" key="2">
    <source>
        <dbReference type="ARBA" id="ARBA00022448"/>
    </source>
</evidence>
<feature type="transmembrane region" description="Helical" evidence="6">
    <location>
        <begin position="316"/>
        <end position="333"/>
    </location>
</feature>
<feature type="transmembrane region" description="Helical" evidence="6">
    <location>
        <begin position="473"/>
        <end position="495"/>
    </location>
</feature>
<evidence type="ECO:0000256" key="6">
    <source>
        <dbReference type="SAM" id="Phobius"/>
    </source>
</evidence>
<keyword evidence="8" id="KW-1185">Reference proteome</keyword>
<keyword evidence="4 6" id="KW-1133">Transmembrane helix</keyword>
<feature type="transmembrane region" description="Helical" evidence="6">
    <location>
        <begin position="353"/>
        <end position="371"/>
    </location>
</feature>
<feature type="transmembrane region" description="Helical" evidence="6">
    <location>
        <begin position="90"/>
        <end position="109"/>
    </location>
</feature>
<evidence type="ECO:0000256" key="4">
    <source>
        <dbReference type="ARBA" id="ARBA00022989"/>
    </source>
</evidence>
<dbReference type="Pfam" id="PF07690">
    <property type="entry name" value="MFS_1"/>
    <property type="match status" value="1"/>
</dbReference>
<gene>
    <name evidence="7" type="ORF">RRG08_018925</name>
</gene>
<keyword evidence="3 6" id="KW-0812">Transmembrane</keyword>
<feature type="transmembrane region" description="Helical" evidence="6">
    <location>
        <begin position="175"/>
        <end position="196"/>
    </location>
</feature>
<feature type="transmembrane region" description="Helical" evidence="6">
    <location>
        <begin position="409"/>
        <end position="430"/>
    </location>
</feature>
<evidence type="ECO:0000313" key="7">
    <source>
        <dbReference type="EMBL" id="KAK3796689.1"/>
    </source>
</evidence>
<accession>A0AAE1AYW8</accession>
<dbReference type="PANTHER" id="PTHR43385:SF1">
    <property type="entry name" value="RIBOFLAVIN TRANSPORTER RIBJ"/>
    <property type="match status" value="1"/>
</dbReference>
<keyword evidence="5 6" id="KW-0472">Membrane</keyword>
<evidence type="ECO:0000256" key="5">
    <source>
        <dbReference type="ARBA" id="ARBA00023136"/>
    </source>
</evidence>
<dbReference type="AlphaFoldDB" id="A0AAE1AYW8"/>
<feature type="transmembrane region" description="Helical" evidence="6">
    <location>
        <begin position="121"/>
        <end position="147"/>
    </location>
</feature>
<dbReference type="EMBL" id="JAWDGP010000852">
    <property type="protein sequence ID" value="KAK3796689.1"/>
    <property type="molecule type" value="Genomic_DNA"/>
</dbReference>
<name>A0AAE1AYW8_9GAST</name>
<reference evidence="7" key="1">
    <citation type="journal article" date="2023" name="G3 (Bethesda)">
        <title>A reference genome for the long-term kleptoplast-retaining sea slug Elysia crispata morphotype clarki.</title>
        <authorList>
            <person name="Eastman K.E."/>
            <person name="Pendleton A.L."/>
            <person name="Shaikh M.A."/>
            <person name="Suttiyut T."/>
            <person name="Ogas R."/>
            <person name="Tomko P."/>
            <person name="Gavelis G."/>
            <person name="Widhalm J.R."/>
            <person name="Wisecaver J.H."/>
        </authorList>
    </citation>
    <scope>NUCLEOTIDE SEQUENCE</scope>
    <source>
        <strain evidence="7">ECLA1</strain>
    </source>
</reference>
<evidence type="ECO:0008006" key="9">
    <source>
        <dbReference type="Google" id="ProtNLM"/>
    </source>
</evidence>
<dbReference type="Gene3D" id="1.20.1250.20">
    <property type="entry name" value="MFS general substrate transporter like domains"/>
    <property type="match status" value="2"/>
</dbReference>
<organism evidence="7 8">
    <name type="scientific">Elysia crispata</name>
    <name type="common">lettuce slug</name>
    <dbReference type="NCBI Taxonomy" id="231223"/>
    <lineage>
        <taxon>Eukaryota</taxon>
        <taxon>Metazoa</taxon>
        <taxon>Spiralia</taxon>
        <taxon>Lophotrochozoa</taxon>
        <taxon>Mollusca</taxon>
        <taxon>Gastropoda</taxon>
        <taxon>Heterobranchia</taxon>
        <taxon>Euthyneura</taxon>
        <taxon>Panpulmonata</taxon>
        <taxon>Sacoglossa</taxon>
        <taxon>Placobranchoidea</taxon>
        <taxon>Plakobranchidae</taxon>
        <taxon>Elysia</taxon>
    </lineage>
</organism>
<dbReference type="Proteomes" id="UP001283361">
    <property type="component" value="Unassembled WGS sequence"/>
</dbReference>
<comment type="subcellular location">
    <subcellularLocation>
        <location evidence="1">Membrane</location>
        <topology evidence="1">Multi-pass membrane protein</topology>
    </subcellularLocation>
</comment>
<feature type="transmembrane region" description="Helical" evidence="6">
    <location>
        <begin position="442"/>
        <end position="461"/>
    </location>
</feature>
<dbReference type="InterPro" id="IPR036259">
    <property type="entry name" value="MFS_trans_sf"/>
</dbReference>